<evidence type="ECO:0000313" key="1">
    <source>
        <dbReference type="EMBL" id="MDN5205421.1"/>
    </source>
</evidence>
<dbReference type="Pfam" id="PF04007">
    <property type="entry name" value="DUF354"/>
    <property type="match status" value="1"/>
</dbReference>
<dbReference type="PANTHER" id="PTHR39662:SF1">
    <property type="entry name" value="DUF354 DOMAIN-CONTAINING PROTEIN"/>
    <property type="match status" value="1"/>
</dbReference>
<dbReference type="InterPro" id="IPR007152">
    <property type="entry name" value="DUF354"/>
</dbReference>
<dbReference type="PIRSF" id="PIRSF005357">
    <property type="entry name" value="UCP005357"/>
    <property type="match status" value="1"/>
</dbReference>
<organism evidence="1 2">
    <name type="scientific">Splendidivirga corallicola</name>
    <dbReference type="NCBI Taxonomy" id="3051826"/>
    <lineage>
        <taxon>Bacteria</taxon>
        <taxon>Pseudomonadati</taxon>
        <taxon>Bacteroidota</taxon>
        <taxon>Cytophagia</taxon>
        <taxon>Cytophagales</taxon>
        <taxon>Splendidivirgaceae</taxon>
        <taxon>Splendidivirga</taxon>
    </lineage>
</organism>
<comment type="caution">
    <text evidence="1">The sequence shown here is derived from an EMBL/GenBank/DDBJ whole genome shotgun (WGS) entry which is preliminary data.</text>
</comment>
<dbReference type="SUPFAM" id="SSF53756">
    <property type="entry name" value="UDP-Glycosyltransferase/glycogen phosphorylase"/>
    <property type="match status" value="1"/>
</dbReference>
<dbReference type="PANTHER" id="PTHR39662">
    <property type="entry name" value="DUF354 DOMAIN-CONTAINING PROTEIN-RELATED"/>
    <property type="match status" value="1"/>
</dbReference>
<keyword evidence="2" id="KW-1185">Reference proteome</keyword>
<evidence type="ECO:0000313" key="2">
    <source>
        <dbReference type="Proteomes" id="UP001172082"/>
    </source>
</evidence>
<proteinExistence type="predicted"/>
<dbReference type="Proteomes" id="UP001172082">
    <property type="component" value="Unassembled WGS sequence"/>
</dbReference>
<sequence>MKNKAKKVWIDLDNSPHIPFFNPIINELKNKGYDVFISVRDYAQAIGLANYYNFKYTRLGSHYGKNKWLKTIGVFVRTLQMLPILFREKPDLAMSHGSRSQFLFASLTGIRSVVATDYEHSAEFPLLKPTLGIVPEALPDTFLKKYFKHVAKFPGIKEDVYIQNLKPDASLMEYLKISTEEILVSVRPPASMAHYHTEKSEKLFKKTMKHVLDNAETRVVLLPRTKEQGEEIREEWKEYFESGKVIIPDKVLDGLNLIWFSDLVISGGGTMIREAAALNVPAFSIFGGKIGAVDEYLQNSGRLKLIENEQDIFESVKLQKREKPTDNERKTSPALDKIIEEVIKLLETEPRKNQN</sequence>
<reference evidence="1" key="1">
    <citation type="submission" date="2023-06" db="EMBL/GenBank/DDBJ databases">
        <title>Genomic of Parafulvivirga corallium.</title>
        <authorList>
            <person name="Wang G."/>
        </authorList>
    </citation>
    <scope>NUCLEOTIDE SEQUENCE</scope>
    <source>
        <strain evidence="1">BMA10</strain>
    </source>
</reference>
<accession>A0ABT8KXH2</accession>
<dbReference type="EMBL" id="JAUJEA010000018">
    <property type="protein sequence ID" value="MDN5205421.1"/>
    <property type="molecule type" value="Genomic_DNA"/>
</dbReference>
<dbReference type="RefSeq" id="WP_346755442.1">
    <property type="nucleotide sequence ID" value="NZ_JAUJEA010000018.1"/>
</dbReference>
<name>A0ABT8KXH2_9BACT</name>
<gene>
    <name evidence="1" type="ORF">QQ008_28810</name>
</gene>
<protein>
    <submittedName>
        <fullName evidence="1">DUF354 domain-containing protein</fullName>
    </submittedName>
</protein>